<name>A0ABQ9F8H6_TEGGR</name>
<dbReference type="InterPro" id="IPR050726">
    <property type="entry name" value="mGluR"/>
</dbReference>
<evidence type="ECO:0000256" key="5">
    <source>
        <dbReference type="ARBA" id="ARBA00023170"/>
    </source>
</evidence>
<evidence type="ECO:0000256" key="6">
    <source>
        <dbReference type="ARBA" id="ARBA00023180"/>
    </source>
</evidence>
<sequence>MALRMILSLLIVPYLLVSSQETCPASSDSCFYDNVAVMEAETDVVNKHFYLGGLFGIHEHGVDAYSCDKAALRSRGIINLEAFMWAIKNYQGTDLNRVFVGGLGMDSCSMAEKTIENILSYELCKIRVAGPTKKEVSPRNLMAYVGPDRSAEARATAVLLREMNRTLVSHAATSPMLTNGDNPFFLRTVPSDKYDSKIMTSLLADHLQAKYVQAVYLGNSYGRDGFHMLKNELHAKKVCVVADQELPVSASEQQMTAVIDKIMQNKVTRYVILYLDKDNAKTFLAKFKNEQPNEIQNFIFFGTSSWAEDSSVTLNTQVSGYTISLDAPSILSNDVERFYTYFDNLKPRNNSWNPWFKAYWDGILGCDQNRVCDENVDTIAGRYSRDVYVPYTLMAVKAVIDGVRAKANEICTQNDMCSKFLNERNRGQNIFEGIRLTRENNIRVFDDMGDLAQSFVRYKLVRVSTGNTYTVNVTKQPRQSSTTTQAATTAVVKTTTDPTEGGVYAFAKMVANQQFTGAFSKQMRGDGVQIVIDTQWLIQVPPEVVKVVTNNGEEAWVCNHFTWSAEKGWLNMASFIRTNFENDLLSLVYIMFLILMTTIVAMKAHGIITNHRESVFIGIGAGFSIPIWIAWGLVGGLNRDHDFAQEFGDACMAFGLFITATLALFSMFLPKVRQLVNMGVEGIYLEDDRDTYYAGSVIMAPPSYKSRPSSMVYVNQGMYSEPVIIGNGEQNSVHHLKQPGSTYSLPIYTKKGSELGGSKVLKVTGDLTGKHPATERRKPVSEYGYYRKTRSESGGTLR</sequence>
<dbReference type="Pfam" id="PF01094">
    <property type="entry name" value="ANF_receptor"/>
    <property type="match status" value="1"/>
</dbReference>
<organism evidence="11 12">
    <name type="scientific">Tegillarca granosa</name>
    <name type="common">Malaysian cockle</name>
    <name type="synonym">Anadara granosa</name>
    <dbReference type="NCBI Taxonomy" id="220873"/>
    <lineage>
        <taxon>Eukaryota</taxon>
        <taxon>Metazoa</taxon>
        <taxon>Spiralia</taxon>
        <taxon>Lophotrochozoa</taxon>
        <taxon>Mollusca</taxon>
        <taxon>Bivalvia</taxon>
        <taxon>Autobranchia</taxon>
        <taxon>Pteriomorphia</taxon>
        <taxon>Arcoida</taxon>
        <taxon>Arcoidea</taxon>
        <taxon>Arcidae</taxon>
        <taxon>Tegillarca</taxon>
    </lineage>
</organism>
<gene>
    <name evidence="11" type="ORF">KUTeg_009990</name>
</gene>
<keyword evidence="2 8" id="KW-0812">Transmembrane</keyword>
<evidence type="ECO:0000256" key="3">
    <source>
        <dbReference type="ARBA" id="ARBA00022989"/>
    </source>
</evidence>
<evidence type="ECO:0000256" key="7">
    <source>
        <dbReference type="SAM" id="MobiDB-lite"/>
    </source>
</evidence>
<dbReference type="InterPro" id="IPR001828">
    <property type="entry name" value="ANF_lig-bd_rcpt"/>
</dbReference>
<dbReference type="PANTHER" id="PTHR24060">
    <property type="entry name" value="METABOTROPIC GLUTAMATE RECEPTOR"/>
    <property type="match status" value="1"/>
</dbReference>
<proteinExistence type="predicted"/>
<reference evidence="11 12" key="1">
    <citation type="submission" date="2022-12" db="EMBL/GenBank/DDBJ databases">
        <title>Chromosome-level genome of Tegillarca granosa.</title>
        <authorList>
            <person name="Kim J."/>
        </authorList>
    </citation>
    <scope>NUCLEOTIDE SEQUENCE [LARGE SCALE GENOMIC DNA]</scope>
    <source>
        <strain evidence="11">Teg-2019</strain>
        <tissue evidence="11">Adductor muscle</tissue>
    </source>
</reference>
<keyword evidence="4 8" id="KW-0472">Membrane</keyword>
<evidence type="ECO:0000256" key="2">
    <source>
        <dbReference type="ARBA" id="ARBA00022692"/>
    </source>
</evidence>
<evidence type="ECO:0000259" key="10">
    <source>
        <dbReference type="PROSITE" id="PS50259"/>
    </source>
</evidence>
<feature type="signal peptide" evidence="9">
    <location>
        <begin position="1"/>
        <end position="19"/>
    </location>
</feature>
<dbReference type="InterPro" id="IPR000337">
    <property type="entry name" value="GPCR_3"/>
</dbReference>
<feature type="transmembrane region" description="Helical" evidence="8">
    <location>
        <begin position="647"/>
        <end position="669"/>
    </location>
</feature>
<dbReference type="SUPFAM" id="SSF53822">
    <property type="entry name" value="Periplasmic binding protein-like I"/>
    <property type="match status" value="1"/>
</dbReference>
<keyword evidence="3 8" id="KW-1133">Transmembrane helix</keyword>
<feature type="transmembrane region" description="Helical" evidence="8">
    <location>
        <begin position="584"/>
        <end position="602"/>
    </location>
</feature>
<comment type="caution">
    <text evidence="11">The sequence shown here is derived from an EMBL/GenBank/DDBJ whole genome shotgun (WGS) entry which is preliminary data.</text>
</comment>
<feature type="compositionally biased region" description="Basic and acidic residues" evidence="7">
    <location>
        <begin position="768"/>
        <end position="780"/>
    </location>
</feature>
<dbReference type="InterPro" id="IPR017978">
    <property type="entry name" value="GPCR_3_C"/>
</dbReference>
<feature type="domain" description="G-protein coupled receptors family 3 profile" evidence="10">
    <location>
        <begin position="527"/>
        <end position="676"/>
    </location>
</feature>
<dbReference type="EMBL" id="JARBDR010000440">
    <property type="protein sequence ID" value="KAJ8312617.1"/>
    <property type="molecule type" value="Genomic_DNA"/>
</dbReference>
<keyword evidence="9" id="KW-0732">Signal</keyword>
<protein>
    <recommendedName>
        <fullName evidence="10">G-protein coupled receptors family 3 profile domain-containing protein</fullName>
    </recommendedName>
</protein>
<feature type="non-terminal residue" evidence="11">
    <location>
        <position position="798"/>
    </location>
</feature>
<evidence type="ECO:0000256" key="8">
    <source>
        <dbReference type="SAM" id="Phobius"/>
    </source>
</evidence>
<keyword evidence="12" id="KW-1185">Reference proteome</keyword>
<evidence type="ECO:0000256" key="9">
    <source>
        <dbReference type="SAM" id="SignalP"/>
    </source>
</evidence>
<evidence type="ECO:0000256" key="4">
    <source>
        <dbReference type="ARBA" id="ARBA00023136"/>
    </source>
</evidence>
<dbReference type="Gene3D" id="3.40.50.2300">
    <property type="match status" value="2"/>
</dbReference>
<keyword evidence="5" id="KW-0675">Receptor</keyword>
<evidence type="ECO:0000313" key="11">
    <source>
        <dbReference type="EMBL" id="KAJ8312617.1"/>
    </source>
</evidence>
<dbReference type="PRINTS" id="PR00248">
    <property type="entry name" value="GPCRMGR"/>
</dbReference>
<dbReference type="PROSITE" id="PS50259">
    <property type="entry name" value="G_PROTEIN_RECEP_F3_4"/>
    <property type="match status" value="1"/>
</dbReference>
<evidence type="ECO:0000256" key="1">
    <source>
        <dbReference type="ARBA" id="ARBA00004141"/>
    </source>
</evidence>
<dbReference type="CDD" id="cd06350">
    <property type="entry name" value="PBP1_GPCR_family_C-like"/>
    <property type="match status" value="1"/>
</dbReference>
<dbReference type="Pfam" id="PF00003">
    <property type="entry name" value="7tm_3"/>
    <property type="match status" value="1"/>
</dbReference>
<dbReference type="Proteomes" id="UP001217089">
    <property type="component" value="Unassembled WGS sequence"/>
</dbReference>
<accession>A0ABQ9F8H6</accession>
<keyword evidence="6" id="KW-0325">Glycoprotein</keyword>
<feature type="chain" id="PRO_5046183475" description="G-protein coupled receptors family 3 profile domain-containing protein" evidence="9">
    <location>
        <begin position="20"/>
        <end position="798"/>
    </location>
</feature>
<dbReference type="InterPro" id="IPR028082">
    <property type="entry name" value="Peripla_BP_I"/>
</dbReference>
<feature type="region of interest" description="Disordered" evidence="7">
    <location>
        <begin position="768"/>
        <end position="798"/>
    </location>
</feature>
<evidence type="ECO:0000313" key="12">
    <source>
        <dbReference type="Proteomes" id="UP001217089"/>
    </source>
</evidence>
<comment type="subcellular location">
    <subcellularLocation>
        <location evidence="1">Membrane</location>
        <topology evidence="1">Multi-pass membrane protein</topology>
    </subcellularLocation>
</comment>
<feature type="transmembrane region" description="Helical" evidence="8">
    <location>
        <begin position="614"/>
        <end position="635"/>
    </location>
</feature>